<evidence type="ECO:0000256" key="11">
    <source>
        <dbReference type="HAMAP-Rule" id="MF_00228"/>
    </source>
</evidence>
<dbReference type="GO" id="GO:0005524">
    <property type="term" value="F:ATP binding"/>
    <property type="evidence" value="ECO:0007669"/>
    <property type="project" value="UniProtKB-UniRule"/>
</dbReference>
<dbReference type="KEGG" id="maer:DAI18_03555"/>
<dbReference type="SUPFAM" id="SSF53613">
    <property type="entry name" value="Ribokinase-like"/>
    <property type="match status" value="1"/>
</dbReference>
<dbReference type="PIRSF" id="PIRSF000513">
    <property type="entry name" value="Thz_kinase"/>
    <property type="match status" value="1"/>
</dbReference>
<gene>
    <name evidence="11" type="primary">thiM</name>
    <name evidence="12" type="ORF">DAI18_03555</name>
</gene>
<comment type="similarity">
    <text evidence="11">Belongs to the Thz kinase family.</text>
</comment>
<keyword evidence="6 11" id="KW-0547">Nucleotide-binding</keyword>
<evidence type="ECO:0000256" key="4">
    <source>
        <dbReference type="ARBA" id="ARBA00022679"/>
    </source>
</evidence>
<comment type="cofactor">
    <cofactor evidence="2 11">
        <name>Mg(2+)</name>
        <dbReference type="ChEBI" id="CHEBI:18420"/>
    </cofactor>
</comment>
<dbReference type="InterPro" id="IPR029056">
    <property type="entry name" value="Ribokinase-like"/>
</dbReference>
<dbReference type="AlphaFoldDB" id="A0A2S0P7F4"/>
<dbReference type="Proteomes" id="UP000244173">
    <property type="component" value="Chromosome"/>
</dbReference>
<dbReference type="GO" id="GO:0009228">
    <property type="term" value="P:thiamine biosynthetic process"/>
    <property type="evidence" value="ECO:0007669"/>
    <property type="project" value="UniProtKB-KW"/>
</dbReference>
<dbReference type="EC" id="2.7.1.50" evidence="11"/>
<feature type="binding site" evidence="11">
    <location>
        <position position="172"/>
    </location>
    <ligand>
        <name>ATP</name>
        <dbReference type="ChEBI" id="CHEBI:30616"/>
    </ligand>
</feature>
<dbReference type="NCBIfam" id="NF006830">
    <property type="entry name" value="PRK09355.1"/>
    <property type="match status" value="1"/>
</dbReference>
<dbReference type="CDD" id="cd01170">
    <property type="entry name" value="THZ_kinase"/>
    <property type="match status" value="1"/>
</dbReference>
<dbReference type="GO" id="GO:0000287">
    <property type="term" value="F:magnesium ion binding"/>
    <property type="evidence" value="ECO:0007669"/>
    <property type="project" value="UniProtKB-UniRule"/>
</dbReference>
<feature type="binding site" evidence="11">
    <location>
        <position position="51"/>
    </location>
    <ligand>
        <name>substrate</name>
    </ligand>
</feature>
<dbReference type="EMBL" id="CP028519">
    <property type="protein sequence ID" value="AVY93217.1"/>
    <property type="molecule type" value="Genomic_DNA"/>
</dbReference>
<accession>A0A2S0P7F4</accession>
<dbReference type="PRINTS" id="PR01099">
    <property type="entry name" value="HYETHTZKNASE"/>
</dbReference>
<dbReference type="Gene3D" id="3.40.1190.20">
    <property type="match status" value="1"/>
</dbReference>
<dbReference type="Pfam" id="PF02110">
    <property type="entry name" value="HK"/>
    <property type="match status" value="1"/>
</dbReference>
<dbReference type="GO" id="GO:0009229">
    <property type="term" value="P:thiamine diphosphate biosynthetic process"/>
    <property type="evidence" value="ECO:0007669"/>
    <property type="project" value="UniProtKB-UniRule"/>
</dbReference>
<evidence type="ECO:0000256" key="8">
    <source>
        <dbReference type="ARBA" id="ARBA00022840"/>
    </source>
</evidence>
<feature type="binding site" evidence="11">
    <location>
        <position position="199"/>
    </location>
    <ligand>
        <name>substrate</name>
    </ligand>
</feature>
<evidence type="ECO:0000256" key="1">
    <source>
        <dbReference type="ARBA" id="ARBA00001771"/>
    </source>
</evidence>
<keyword evidence="8 11" id="KW-0067">ATP-binding</keyword>
<dbReference type="GO" id="GO:0004417">
    <property type="term" value="F:hydroxyethylthiazole kinase activity"/>
    <property type="evidence" value="ECO:0007669"/>
    <property type="project" value="UniProtKB-UniRule"/>
</dbReference>
<evidence type="ECO:0000256" key="10">
    <source>
        <dbReference type="ARBA" id="ARBA00022977"/>
    </source>
</evidence>
<sequence>MSESTPLTSSRAAHEIARVRAAAPLVHCLTNSVVTPFTANVLLACGCAPAMVVAREEVAAFAAVASTLSVNVGTLDSHQAEAILLAVRAAAEAGTPWTLDPVAVGALAYRTAFSHELLAFAPAAIRGNASEIIALAGLGHGGRGVDSTAGSDEAVSAAVALARRTGAVVAVTGATDYITDGERLLSVANGHPLLQRVTGTGCSLSALVAASMAGAPDRLHAAASACAWMAIAGEQAAEQAAGPGSFAVALLDALAGLDAPTLERRLPA</sequence>
<dbReference type="UniPathway" id="UPA00060">
    <property type="reaction ID" value="UER00139"/>
</dbReference>
<protein>
    <recommendedName>
        <fullName evidence="11">Hydroxyethylthiazole kinase</fullName>
        <ecNumber evidence="11">2.7.1.50</ecNumber>
    </recommendedName>
    <alternativeName>
        <fullName evidence="11">4-methyl-5-beta-hydroxyethylthiazole kinase</fullName>
        <shortName evidence="11">TH kinase</shortName>
        <shortName evidence="11">Thz kinase</shortName>
    </alternativeName>
</protein>
<dbReference type="InterPro" id="IPR000417">
    <property type="entry name" value="Hyethyz_kinase"/>
</dbReference>
<evidence type="ECO:0000256" key="5">
    <source>
        <dbReference type="ARBA" id="ARBA00022723"/>
    </source>
</evidence>
<dbReference type="RefSeq" id="WP_107888761.1">
    <property type="nucleotide sequence ID" value="NZ_CP028519.1"/>
</dbReference>
<keyword evidence="7 11" id="KW-0418">Kinase</keyword>
<evidence type="ECO:0000256" key="6">
    <source>
        <dbReference type="ARBA" id="ARBA00022741"/>
    </source>
</evidence>
<evidence type="ECO:0000256" key="2">
    <source>
        <dbReference type="ARBA" id="ARBA00001946"/>
    </source>
</evidence>
<keyword evidence="10 11" id="KW-0784">Thiamine biosynthesis</keyword>
<name>A0A2S0P7F4_9NEIS</name>
<comment type="catalytic activity">
    <reaction evidence="1 11">
        <text>5-(2-hydroxyethyl)-4-methylthiazole + ATP = 4-methyl-5-(2-phosphooxyethyl)-thiazole + ADP + H(+)</text>
        <dbReference type="Rhea" id="RHEA:24212"/>
        <dbReference type="ChEBI" id="CHEBI:15378"/>
        <dbReference type="ChEBI" id="CHEBI:17957"/>
        <dbReference type="ChEBI" id="CHEBI:30616"/>
        <dbReference type="ChEBI" id="CHEBI:58296"/>
        <dbReference type="ChEBI" id="CHEBI:456216"/>
        <dbReference type="EC" id="2.7.1.50"/>
    </reaction>
</comment>
<dbReference type="HAMAP" id="MF_00228">
    <property type="entry name" value="Thz_kinase"/>
    <property type="match status" value="1"/>
</dbReference>
<reference evidence="12 13" key="1">
    <citation type="submission" date="2018-04" db="EMBL/GenBank/DDBJ databases">
        <title>Denitrifier Microvirgula.</title>
        <authorList>
            <person name="Anderson E."/>
            <person name="Jang J."/>
            <person name="Ishii S."/>
        </authorList>
    </citation>
    <scope>NUCLEOTIDE SEQUENCE [LARGE SCALE GENOMIC DNA]</scope>
    <source>
        <strain evidence="12 13">BE2.4</strain>
    </source>
</reference>
<feature type="binding site" evidence="11">
    <location>
        <position position="126"/>
    </location>
    <ligand>
        <name>ATP</name>
        <dbReference type="ChEBI" id="CHEBI:30616"/>
    </ligand>
</feature>
<keyword evidence="4 11" id="KW-0808">Transferase</keyword>
<evidence type="ECO:0000256" key="7">
    <source>
        <dbReference type="ARBA" id="ARBA00022777"/>
    </source>
</evidence>
<proteinExistence type="inferred from homology"/>
<dbReference type="STRING" id="1122240.GCA_000620105_00453"/>
<comment type="function">
    <text evidence="11">Catalyzes the phosphorylation of the hydroxyl group of 4-methyl-5-beta-hydroxyethylthiazole (THZ).</text>
</comment>
<keyword evidence="13" id="KW-1185">Reference proteome</keyword>
<evidence type="ECO:0000256" key="3">
    <source>
        <dbReference type="ARBA" id="ARBA00004868"/>
    </source>
</evidence>
<keyword evidence="5 11" id="KW-0479">Metal-binding</keyword>
<keyword evidence="9 11" id="KW-0460">Magnesium</keyword>
<comment type="pathway">
    <text evidence="3 11">Cofactor biosynthesis; thiamine diphosphate biosynthesis; 4-methyl-5-(2-phosphoethyl)-thiazole from 5-(2-hydroxyethyl)-4-methylthiazole: step 1/1.</text>
</comment>
<dbReference type="OrthoDB" id="8909021at2"/>
<dbReference type="NCBIfam" id="TIGR00694">
    <property type="entry name" value="thiM"/>
    <property type="match status" value="1"/>
</dbReference>
<evidence type="ECO:0000313" key="12">
    <source>
        <dbReference type="EMBL" id="AVY93217.1"/>
    </source>
</evidence>
<evidence type="ECO:0000256" key="9">
    <source>
        <dbReference type="ARBA" id="ARBA00022842"/>
    </source>
</evidence>
<evidence type="ECO:0000313" key="13">
    <source>
        <dbReference type="Proteomes" id="UP000244173"/>
    </source>
</evidence>
<organism evidence="12 13">
    <name type="scientific">Microvirgula aerodenitrificans</name>
    <dbReference type="NCBI Taxonomy" id="57480"/>
    <lineage>
        <taxon>Bacteria</taxon>
        <taxon>Pseudomonadati</taxon>
        <taxon>Pseudomonadota</taxon>
        <taxon>Betaproteobacteria</taxon>
        <taxon>Neisseriales</taxon>
        <taxon>Aquaspirillaceae</taxon>
        <taxon>Microvirgula</taxon>
    </lineage>
</organism>